<feature type="compositionally biased region" description="Acidic residues" evidence="14">
    <location>
        <begin position="1186"/>
        <end position="1197"/>
    </location>
</feature>
<feature type="compositionally biased region" description="Polar residues" evidence="14">
    <location>
        <begin position="1548"/>
        <end position="1564"/>
    </location>
</feature>
<dbReference type="GO" id="GO:0005886">
    <property type="term" value="C:plasma membrane"/>
    <property type="evidence" value="ECO:0007669"/>
    <property type="project" value="UniProtKB-SubCell"/>
</dbReference>
<feature type="transmembrane region" description="Helical" evidence="15">
    <location>
        <begin position="1031"/>
        <end position="1053"/>
    </location>
</feature>
<reference evidence="17" key="2">
    <citation type="submission" date="2022-10" db="EMBL/GenBank/DDBJ databases">
        <authorList>
            <consortium name="ENA_rothamsted_submissions"/>
            <consortium name="culmorum"/>
            <person name="King R."/>
        </authorList>
    </citation>
    <scope>NUCLEOTIDE SEQUENCE</scope>
</reference>
<evidence type="ECO:0000256" key="12">
    <source>
        <dbReference type="ARBA" id="ARBA00048014"/>
    </source>
</evidence>
<dbReference type="InterPro" id="IPR004835">
    <property type="entry name" value="Chitin_synth"/>
</dbReference>
<evidence type="ECO:0000313" key="17">
    <source>
        <dbReference type="EMBL" id="CAG9784363.1"/>
    </source>
</evidence>
<evidence type="ECO:0000256" key="7">
    <source>
        <dbReference type="ARBA" id="ARBA00022989"/>
    </source>
</evidence>
<evidence type="ECO:0000256" key="9">
    <source>
        <dbReference type="ARBA" id="ARBA00023136"/>
    </source>
</evidence>
<keyword evidence="8 13" id="KW-0175">Coiled coil</keyword>
<feature type="transmembrane region" description="Helical" evidence="15">
    <location>
        <begin position="193"/>
        <end position="214"/>
    </location>
</feature>
<dbReference type="GO" id="GO:0004100">
    <property type="term" value="F:chitin synthase activity"/>
    <property type="evidence" value="ECO:0007669"/>
    <property type="project" value="UniProtKB-EC"/>
</dbReference>
<accession>A0A9N9QVS4</accession>
<dbReference type="OrthoDB" id="370884at2759"/>
<feature type="transmembrane region" description="Helical" evidence="15">
    <location>
        <begin position="129"/>
        <end position="150"/>
    </location>
</feature>
<feature type="transmembrane region" description="Helical" evidence="15">
    <location>
        <begin position="405"/>
        <end position="425"/>
    </location>
</feature>
<evidence type="ECO:0000256" key="13">
    <source>
        <dbReference type="SAM" id="Coils"/>
    </source>
</evidence>
<name>A0A9N9QVS4_9NEOP</name>
<evidence type="ECO:0000256" key="14">
    <source>
        <dbReference type="SAM" id="MobiDB-lite"/>
    </source>
</evidence>
<feature type="domain" description="Chitin synthase chs-1/2 N-terminal putative transporter" evidence="16">
    <location>
        <begin position="60"/>
        <end position="330"/>
    </location>
</feature>
<evidence type="ECO:0000256" key="2">
    <source>
        <dbReference type="ARBA" id="ARBA00012543"/>
    </source>
</evidence>
<feature type="transmembrane region" description="Helical" evidence="15">
    <location>
        <begin position="375"/>
        <end position="393"/>
    </location>
</feature>
<sequence length="1564" mass="178629">MATSGGKRRDEGSDNSDDELTPLANEIYGGSQRTVQETKGWDVFREFPPKQDSVSMETQKWLECTVRFMKVFAYLITFIVVLGSGVIAKGTVLFMTSQLRKDRRLAYCNRNLGRDKQFLVSLPDEERVAWMWAILASFAIPELGTLIRSVRICFFKSSKRPSFIQFVVVFIAESLHTIGMALLFIFILPELDVVKGAMITNCLCLVPAILGLLSRNSRDNKRFVKVIVDMAAIVAQVTGCIVWPLSEDKPVLWLIPIATLCISLGWWENYVTRQSPIGFIKSLGRLKDELNSSRYYTYRFMSVWKILLFMMCILFSIWMEGDEPSMFFQMFNTGFGPHNIVVEEVQISLGGTVIPDLANATLTGDSVEVAAVYKSAYYVMLIQVFAAYFCYIFGKFACKILIQGFSYAFPINLVIPLVVNFLIAACGLRKGDTCFFHGTVPDYLFFESPQVFSLSDFITRQMAWVWLLWLLSQTWITIHIWTPKAERLASTEKLFVIPMYNGLLIDQSMALNRKRDDQKDVKTEDLAEIEKEKGDEYYETISVHTDNTGASPKTVKSSDQITRIYACATMWHETKDEMMEFLKSILRLDEDQCARRVAQKYLRVVDPDYYEFETHIFLDDAFEISDHSDDDSQVNRFVKLLVDTIDEAASEVHQTNIRIRPPKKYPAPYGGRLTWVLPGKTKMICHLKDKAKIRHRKRWSQVMYMYYLLGHRLMELPISVDRKEVMAENTYLLTLDGDIDFQPHAVRLLIDLMKKNKNLGAACGRIHPVGSGPMVWYQLFEYAIGHWLQKATEHMIGCVLCSPGCFSLFRGKALMDDNVMKKYTLRSDEARHYVQYDQGEDRWLCTLLLQRGYRVEYSAASDAYTHCPEGFSEFYNQRRRWVPSTIANIMDLLMDYKHTIKINDNISTPYIAYQMMLMGGTILGPGTIFLMLVGAFVAAFRIDNWTSFEYNLYPIMTFMFVCFTMKSEIQLLVAQILSTAYAMIMMAVIVGTALQLGEDGIGSPSAIFLIALSSSFFIAACLHPQEFWCIVPGIIYLLSIPSMYLLLILYSVINLNVVSWGTREVQTKKSKKEIEQEKKDAEEAKKKAKQKSLLGFLSGVNSNEEEGSIEFSFAGLFKCLLCTHPKGNEEKVQLLHIASTLEKLEKKLDVVERSVDPHGLNRGRKLSVGHRGSTNGDHQLNPLAEGPEDDDDSDSETDTLSTSPRERRDDLINPYWIEDPDLKKGEVDFLSPAELQFWKDLLDKYLYPIDANKEEEARIAGDLIELRNKSVFAFVMFNALFILIVFLLQLNKDQLHVDWPLGIKTNLTYIEETGELMISKEYLQLEPIGLVFVFFFALILVIQFTAMLFHRFGTLSHILASTELNWFCTKKSENLSQDALLDKNAIAIVKDLQKLNGLDDDYDNDSGSGPHNVGRRKTIHNLEKARQKKRNIGTLDVAFKKRFFNMNANEGPGTPVLNRKMTLRRETLKALETRRNSVMAERRKSQMQTLGANNEYGVTGMLNNNLGVPRHRTSTANISVKDVFAEPNGGQVNRGYETSLGDEDDTNSMRLQPRQNQVSFQRYQ</sequence>
<feature type="coiled-coil region" evidence="13">
    <location>
        <begin position="1064"/>
        <end position="1094"/>
    </location>
</feature>
<keyword evidence="5" id="KW-0808">Transferase</keyword>
<evidence type="ECO:0000256" key="8">
    <source>
        <dbReference type="ARBA" id="ARBA00023054"/>
    </source>
</evidence>
<dbReference type="PANTHER" id="PTHR22914:SF42">
    <property type="entry name" value="CHITIN SYNTHASE"/>
    <property type="match status" value="1"/>
</dbReference>
<keyword evidence="3" id="KW-1003">Cell membrane</keyword>
<keyword evidence="6 15" id="KW-0812">Transmembrane</keyword>
<evidence type="ECO:0000256" key="15">
    <source>
        <dbReference type="SAM" id="Phobius"/>
    </source>
</evidence>
<feature type="transmembrane region" description="Helical" evidence="15">
    <location>
        <begin position="71"/>
        <end position="95"/>
    </location>
</feature>
<feature type="transmembrane region" description="Helical" evidence="15">
    <location>
        <begin position="162"/>
        <end position="187"/>
    </location>
</feature>
<feature type="transmembrane region" description="Helical" evidence="15">
    <location>
        <begin position="1328"/>
        <end position="1349"/>
    </location>
</feature>
<comment type="similarity">
    <text evidence="11">Belongs to the chitin synthase family. Class IV subfamily.</text>
</comment>
<feature type="transmembrane region" description="Helical" evidence="15">
    <location>
        <begin position="972"/>
        <end position="994"/>
    </location>
</feature>
<dbReference type="InterPro" id="IPR055120">
    <property type="entry name" value="Chs-1/2_IV_N"/>
</dbReference>
<keyword evidence="10" id="KW-0325">Glycoprotein</keyword>
<feature type="transmembrane region" description="Helical" evidence="15">
    <location>
        <begin position="251"/>
        <end position="267"/>
    </location>
</feature>
<feature type="region of interest" description="Disordered" evidence="14">
    <location>
        <begin position="1"/>
        <end position="26"/>
    </location>
</feature>
<evidence type="ECO:0000256" key="11">
    <source>
        <dbReference type="ARBA" id="ARBA00046329"/>
    </source>
</evidence>
<keyword evidence="9 15" id="KW-0472">Membrane</keyword>
<feature type="transmembrane region" description="Helical" evidence="15">
    <location>
        <begin position="1006"/>
        <end position="1025"/>
    </location>
</feature>
<dbReference type="InterPro" id="IPR029044">
    <property type="entry name" value="Nucleotide-diphossugar_trans"/>
</dbReference>
<dbReference type="FunFam" id="3.90.550.10:FF:000139">
    <property type="entry name" value="Chitin synthase 8"/>
    <property type="match status" value="1"/>
</dbReference>
<organism evidence="17 18">
    <name type="scientific">Diatraea saccharalis</name>
    <name type="common">sugarcane borer</name>
    <dbReference type="NCBI Taxonomy" id="40085"/>
    <lineage>
        <taxon>Eukaryota</taxon>
        <taxon>Metazoa</taxon>
        <taxon>Ecdysozoa</taxon>
        <taxon>Arthropoda</taxon>
        <taxon>Hexapoda</taxon>
        <taxon>Insecta</taxon>
        <taxon>Pterygota</taxon>
        <taxon>Neoptera</taxon>
        <taxon>Endopterygota</taxon>
        <taxon>Lepidoptera</taxon>
        <taxon>Glossata</taxon>
        <taxon>Ditrysia</taxon>
        <taxon>Pyraloidea</taxon>
        <taxon>Crambidae</taxon>
        <taxon>Crambinae</taxon>
        <taxon>Diatraea</taxon>
    </lineage>
</organism>
<dbReference type="PANTHER" id="PTHR22914">
    <property type="entry name" value="CHITIN SYNTHASE"/>
    <property type="match status" value="1"/>
</dbReference>
<proteinExistence type="inferred from homology"/>
<dbReference type="Gene3D" id="3.90.550.10">
    <property type="entry name" value="Spore Coat Polysaccharide Biosynthesis Protein SpsA, Chain A"/>
    <property type="match status" value="1"/>
</dbReference>
<evidence type="ECO:0000256" key="3">
    <source>
        <dbReference type="ARBA" id="ARBA00022475"/>
    </source>
</evidence>
<keyword evidence="18" id="KW-1185">Reference proteome</keyword>
<dbReference type="Pfam" id="PF03142">
    <property type="entry name" value="Chitin_synth_2"/>
    <property type="match status" value="1"/>
</dbReference>
<dbReference type="Proteomes" id="UP001153714">
    <property type="component" value="Chromosome 12"/>
</dbReference>
<dbReference type="EC" id="2.4.1.16" evidence="2"/>
<feature type="region of interest" description="Disordered" evidence="14">
    <location>
        <begin position="1159"/>
        <end position="1206"/>
    </location>
</feature>
<comment type="catalytic activity">
    <reaction evidence="12">
        <text>[(1-&gt;4)-N-acetyl-beta-D-glucosaminyl](n) + UDP-N-acetyl-alpha-D-glucosamine = [(1-&gt;4)-N-acetyl-beta-D-glucosaminyl](n+1) + UDP + H(+)</text>
        <dbReference type="Rhea" id="RHEA:16637"/>
        <dbReference type="Rhea" id="RHEA-COMP:9593"/>
        <dbReference type="Rhea" id="RHEA-COMP:9595"/>
        <dbReference type="ChEBI" id="CHEBI:15378"/>
        <dbReference type="ChEBI" id="CHEBI:17029"/>
        <dbReference type="ChEBI" id="CHEBI:57705"/>
        <dbReference type="ChEBI" id="CHEBI:58223"/>
        <dbReference type="EC" id="2.4.1.16"/>
    </reaction>
</comment>
<feature type="transmembrane region" description="Helical" evidence="15">
    <location>
        <begin position="1271"/>
        <end position="1290"/>
    </location>
</feature>
<feature type="region of interest" description="Disordered" evidence="14">
    <location>
        <begin position="1521"/>
        <end position="1564"/>
    </location>
</feature>
<keyword evidence="4" id="KW-0328">Glycosyltransferase</keyword>
<evidence type="ECO:0000256" key="1">
    <source>
        <dbReference type="ARBA" id="ARBA00004651"/>
    </source>
</evidence>
<evidence type="ECO:0000256" key="4">
    <source>
        <dbReference type="ARBA" id="ARBA00022676"/>
    </source>
</evidence>
<evidence type="ECO:0000256" key="10">
    <source>
        <dbReference type="ARBA" id="ARBA00023180"/>
    </source>
</evidence>
<dbReference type="Pfam" id="PF23000">
    <property type="entry name" value="ChitinSynthase_IV_N"/>
    <property type="match status" value="1"/>
</dbReference>
<dbReference type="SUPFAM" id="SSF53448">
    <property type="entry name" value="Nucleotide-diphospho-sugar transferases"/>
    <property type="match status" value="1"/>
</dbReference>
<evidence type="ECO:0000313" key="18">
    <source>
        <dbReference type="Proteomes" id="UP001153714"/>
    </source>
</evidence>
<dbReference type="EMBL" id="OU893343">
    <property type="protein sequence ID" value="CAG9784363.1"/>
    <property type="molecule type" value="Genomic_DNA"/>
</dbReference>
<gene>
    <name evidence="17" type="ORF">DIATSA_LOCUS2464</name>
</gene>
<evidence type="ECO:0000259" key="16">
    <source>
        <dbReference type="Pfam" id="PF23000"/>
    </source>
</evidence>
<evidence type="ECO:0000256" key="5">
    <source>
        <dbReference type="ARBA" id="ARBA00022679"/>
    </source>
</evidence>
<protein>
    <recommendedName>
        <fullName evidence="2">chitin synthase</fullName>
        <ecNumber evidence="2">2.4.1.16</ecNumber>
    </recommendedName>
</protein>
<feature type="transmembrane region" description="Helical" evidence="15">
    <location>
        <begin position="226"/>
        <end position="245"/>
    </location>
</feature>
<comment type="subcellular location">
    <subcellularLocation>
        <location evidence="1">Cell membrane</location>
        <topology evidence="1">Multi-pass membrane protein</topology>
    </subcellularLocation>
</comment>
<keyword evidence="7 15" id="KW-1133">Transmembrane helix</keyword>
<reference evidence="17" key="1">
    <citation type="submission" date="2021-12" db="EMBL/GenBank/DDBJ databases">
        <authorList>
            <person name="King R."/>
        </authorList>
    </citation>
    <scope>NUCLEOTIDE SEQUENCE</scope>
</reference>
<evidence type="ECO:0000256" key="6">
    <source>
        <dbReference type="ARBA" id="ARBA00022692"/>
    </source>
</evidence>
<feature type="transmembrane region" description="Helical" evidence="15">
    <location>
        <begin position="911"/>
        <end position="938"/>
    </location>
</feature>
<dbReference type="CDD" id="cd04190">
    <property type="entry name" value="Chitin_synth_C"/>
    <property type="match status" value="1"/>
</dbReference>
<feature type="transmembrane region" description="Helical" evidence="15">
    <location>
        <begin position="302"/>
        <end position="319"/>
    </location>
</feature>
<dbReference type="GO" id="GO:0006031">
    <property type="term" value="P:chitin biosynthetic process"/>
    <property type="evidence" value="ECO:0007669"/>
    <property type="project" value="TreeGrafter"/>
</dbReference>